<sequence length="173" mass="20100">MTQFIVLVSWEGSNIEQEILKELFEPYQAVDVTIDQVSPDNNNRTAFVRFMTQQAAEYAQDQIEGLVVGENVLQATFKKGSQQVQEQLTTQQKQVFQSKHQSIPSHVSQSTPNSVFKPKRTISPPQEVYNKGLYITNIDQRTTERDLLQIFSRYNVILKVRKMHQMRNKILIR</sequence>
<dbReference type="EMBL" id="SNRW01039221">
    <property type="protein sequence ID" value="KAA6352835.1"/>
    <property type="molecule type" value="Genomic_DNA"/>
</dbReference>
<dbReference type="Proteomes" id="UP000324800">
    <property type="component" value="Unassembled WGS sequence"/>
</dbReference>
<comment type="caution">
    <text evidence="3">The sequence shown here is derived from an EMBL/GenBank/DDBJ whole genome shotgun (WGS) entry which is preliminary data.</text>
</comment>
<reference evidence="3 4" key="1">
    <citation type="submission" date="2019-03" db="EMBL/GenBank/DDBJ databases">
        <title>Single cell metagenomics reveals metabolic interactions within the superorganism composed of flagellate Streblomastix strix and complex community of Bacteroidetes bacteria on its surface.</title>
        <authorList>
            <person name="Treitli S.C."/>
            <person name="Kolisko M."/>
            <person name="Husnik F."/>
            <person name="Keeling P."/>
            <person name="Hampl V."/>
        </authorList>
    </citation>
    <scope>NUCLEOTIDE SEQUENCE [LARGE SCALE GENOMIC DNA]</scope>
    <source>
        <strain evidence="3">ST1C</strain>
    </source>
</reference>
<feature type="region of interest" description="Disordered" evidence="1">
    <location>
        <begin position="101"/>
        <end position="122"/>
    </location>
</feature>
<dbReference type="Gene3D" id="3.30.70.330">
    <property type="match status" value="2"/>
</dbReference>
<protein>
    <recommendedName>
        <fullName evidence="2">RRM domain-containing protein</fullName>
    </recommendedName>
</protein>
<accession>A0A5J4T643</accession>
<proteinExistence type="predicted"/>
<evidence type="ECO:0000256" key="1">
    <source>
        <dbReference type="SAM" id="MobiDB-lite"/>
    </source>
</evidence>
<evidence type="ECO:0000313" key="4">
    <source>
        <dbReference type="Proteomes" id="UP000324800"/>
    </source>
</evidence>
<gene>
    <name evidence="3" type="ORF">EZS28_051638</name>
</gene>
<dbReference type="OrthoDB" id="5970at2759"/>
<dbReference type="InterPro" id="IPR035979">
    <property type="entry name" value="RBD_domain_sf"/>
</dbReference>
<dbReference type="InterPro" id="IPR012677">
    <property type="entry name" value="Nucleotide-bd_a/b_plait_sf"/>
</dbReference>
<organism evidence="3 4">
    <name type="scientific">Streblomastix strix</name>
    <dbReference type="NCBI Taxonomy" id="222440"/>
    <lineage>
        <taxon>Eukaryota</taxon>
        <taxon>Metamonada</taxon>
        <taxon>Preaxostyla</taxon>
        <taxon>Oxymonadida</taxon>
        <taxon>Streblomastigidae</taxon>
        <taxon>Streblomastix</taxon>
    </lineage>
</organism>
<feature type="domain" description="RRM" evidence="2">
    <location>
        <begin position="14"/>
        <end position="73"/>
    </location>
</feature>
<dbReference type="InterPro" id="IPR000504">
    <property type="entry name" value="RRM_dom"/>
</dbReference>
<name>A0A5J4T643_9EUKA</name>
<dbReference type="Pfam" id="PF00076">
    <property type="entry name" value="RRM_1"/>
    <property type="match status" value="1"/>
</dbReference>
<evidence type="ECO:0000313" key="3">
    <source>
        <dbReference type="EMBL" id="KAA6352835.1"/>
    </source>
</evidence>
<dbReference type="CDD" id="cd00590">
    <property type="entry name" value="RRM_SF"/>
    <property type="match status" value="2"/>
</dbReference>
<dbReference type="AlphaFoldDB" id="A0A5J4T643"/>
<dbReference type="GO" id="GO:0003723">
    <property type="term" value="F:RNA binding"/>
    <property type="evidence" value="ECO:0007669"/>
    <property type="project" value="InterPro"/>
</dbReference>
<dbReference type="SUPFAM" id="SSF54928">
    <property type="entry name" value="RNA-binding domain, RBD"/>
    <property type="match status" value="1"/>
</dbReference>
<evidence type="ECO:0000259" key="2">
    <source>
        <dbReference type="Pfam" id="PF00076"/>
    </source>
</evidence>
<feature type="compositionally biased region" description="Polar residues" evidence="1">
    <location>
        <begin position="101"/>
        <end position="114"/>
    </location>
</feature>